<dbReference type="FunFam" id="3.30.420.40:FF:000495">
    <property type="entry name" value="Heat shock protein 4b"/>
    <property type="match status" value="1"/>
</dbReference>
<accession>A0A812CWJ0</accession>
<dbReference type="PROSITE" id="PS01036">
    <property type="entry name" value="HSP70_3"/>
    <property type="match status" value="1"/>
</dbReference>
<dbReference type="Gene3D" id="3.30.420.40">
    <property type="match status" value="2"/>
</dbReference>
<dbReference type="OrthoDB" id="434160at2759"/>
<feature type="compositionally biased region" description="Basic and acidic residues" evidence="4">
    <location>
        <begin position="698"/>
        <end position="707"/>
    </location>
</feature>
<feature type="compositionally biased region" description="Low complexity" evidence="4">
    <location>
        <begin position="676"/>
        <end position="697"/>
    </location>
</feature>
<evidence type="ECO:0000256" key="2">
    <source>
        <dbReference type="ARBA" id="ARBA00022741"/>
    </source>
</evidence>
<gene>
    <name evidence="5" type="ORF">SPHA_42264</name>
</gene>
<evidence type="ECO:0000313" key="5">
    <source>
        <dbReference type="EMBL" id="CAE1280307.1"/>
    </source>
</evidence>
<dbReference type="GO" id="GO:0140662">
    <property type="term" value="F:ATP-dependent protein folding chaperone"/>
    <property type="evidence" value="ECO:0007669"/>
    <property type="project" value="InterPro"/>
</dbReference>
<protein>
    <submittedName>
        <fullName evidence="5">HSPA4</fullName>
    </submittedName>
</protein>
<feature type="compositionally biased region" description="Acidic residues" evidence="4">
    <location>
        <begin position="391"/>
        <end position="407"/>
    </location>
</feature>
<dbReference type="SUPFAM" id="SSF53067">
    <property type="entry name" value="Actin-like ATPase domain"/>
    <property type="match status" value="2"/>
</dbReference>
<dbReference type="GO" id="GO:0005634">
    <property type="term" value="C:nucleus"/>
    <property type="evidence" value="ECO:0007669"/>
    <property type="project" value="TreeGrafter"/>
</dbReference>
<dbReference type="InterPro" id="IPR013126">
    <property type="entry name" value="Hsp_70_fam"/>
</dbReference>
<evidence type="ECO:0000256" key="1">
    <source>
        <dbReference type="ARBA" id="ARBA00007381"/>
    </source>
</evidence>
<comment type="similarity">
    <text evidence="1">Belongs to the heat shock protein 70 family.</text>
</comment>
<feature type="compositionally biased region" description="Basic and acidic residues" evidence="4">
    <location>
        <begin position="661"/>
        <end position="671"/>
    </location>
</feature>
<dbReference type="Gene3D" id="3.90.640.10">
    <property type="entry name" value="Actin, Chain A, domain 4"/>
    <property type="match status" value="1"/>
</dbReference>
<organism evidence="5 6">
    <name type="scientific">Acanthosepion pharaonis</name>
    <name type="common">Pharaoh cuttlefish</name>
    <name type="synonym">Sepia pharaonis</name>
    <dbReference type="NCBI Taxonomy" id="158019"/>
    <lineage>
        <taxon>Eukaryota</taxon>
        <taxon>Metazoa</taxon>
        <taxon>Spiralia</taxon>
        <taxon>Lophotrochozoa</taxon>
        <taxon>Mollusca</taxon>
        <taxon>Cephalopoda</taxon>
        <taxon>Coleoidea</taxon>
        <taxon>Decapodiformes</taxon>
        <taxon>Sepiida</taxon>
        <taxon>Sepiina</taxon>
        <taxon>Sepiidae</taxon>
        <taxon>Acanthosepion</taxon>
    </lineage>
</organism>
<dbReference type="GO" id="GO:0005829">
    <property type="term" value="C:cytosol"/>
    <property type="evidence" value="ECO:0007669"/>
    <property type="project" value="TreeGrafter"/>
</dbReference>
<keyword evidence="2" id="KW-0547">Nucleotide-binding</keyword>
<dbReference type="FunFam" id="1.20.1270.10:FF:000002">
    <property type="entry name" value="Heat shock 70 kDa protein 4"/>
    <property type="match status" value="1"/>
</dbReference>
<dbReference type="Gene3D" id="1.20.1270.10">
    <property type="match status" value="2"/>
</dbReference>
<evidence type="ECO:0000256" key="3">
    <source>
        <dbReference type="ARBA" id="ARBA00022840"/>
    </source>
</evidence>
<feature type="region of interest" description="Disordered" evidence="4">
    <location>
        <begin position="384"/>
        <end position="445"/>
    </location>
</feature>
<dbReference type="FunFam" id="3.90.640.10:FF:000004">
    <property type="entry name" value="Heat shock 70 kDa protein 4"/>
    <property type="match status" value="1"/>
</dbReference>
<sequence>MTAVLFTKLKETAEAALKTKVVDCVVSVPSHFTDAERRSLLDVTYMCGLNCLKLMNDTTAAALAYGIYKQDLPEEKEKSRNVVFVNMGYTSLQVCVCAFNKGKLKMLAVSSDPFLGGRDFDRVLRNYFIEDFRQRYKIDVTTKPKAIIRLTAECEKMKKLMSATTQPVPLNIECFMDDKDVSGTMNRAQFEEMCQPLLKRAEDTMRSILSQSKLHLDDLHSVEIVGGSSRIPAIKAFVKKIFGMEPSTTLNADEVIARGCALQCAILSPTFRVRDFSIADCQPYAITMTWVGGVTEDNSMEVFPRFHQFPFSKMLIFYRKEEFQLNAHYSPNEKIILPQLMIGSFKIYNIQPQMNGESSKVKVKVRINNHGIFNVTSASMVEKLDNVDGNESMDIDDKKDEDDETDNQDISKAADQNDTDTPMQTEESPGKQAAGDKKEPANKKMKKIKMVDLRVESIVPQFSKDELQLCVERENQMIMQDRLEKDRADAKNAVEEYVYDMRDRLYGPLEQYVEENQRSEFSNILSDVENWLYDEGEDQMKQVYIDKLASLKKLGDPICYRYQEAMERPGAFQAVGSALQQVRKFLDLYLQKDERYNHIDQQDVKKVEKCLKEKSEWFERTQNQQNQRKMFEDPLVSCSEINSQRYNLESVCLPIINKPKPKVEPPKDSEPNAKTNEQSNQQQQPPPSSEGSAQAGGEKPDPVMEVD</sequence>
<dbReference type="SUPFAM" id="SSF100920">
    <property type="entry name" value="Heat shock protein 70kD (HSP70), peptide-binding domain"/>
    <property type="match status" value="1"/>
</dbReference>
<dbReference type="PANTHER" id="PTHR45639">
    <property type="entry name" value="HSC70CB, ISOFORM G-RELATED"/>
    <property type="match status" value="1"/>
</dbReference>
<dbReference type="Gene3D" id="2.60.34.10">
    <property type="entry name" value="Substrate Binding Domain Of DNAk, Chain A, domain 1"/>
    <property type="match status" value="1"/>
</dbReference>
<dbReference type="GO" id="GO:0005524">
    <property type="term" value="F:ATP binding"/>
    <property type="evidence" value="ECO:0007669"/>
    <property type="project" value="UniProtKB-KW"/>
</dbReference>
<keyword evidence="6" id="KW-1185">Reference proteome</keyword>
<dbReference type="InterPro" id="IPR029047">
    <property type="entry name" value="HSP70_peptide-bd_sf"/>
</dbReference>
<dbReference type="Proteomes" id="UP000597762">
    <property type="component" value="Unassembled WGS sequence"/>
</dbReference>
<feature type="region of interest" description="Disordered" evidence="4">
    <location>
        <begin position="657"/>
        <end position="707"/>
    </location>
</feature>
<proteinExistence type="inferred from homology"/>
<dbReference type="InterPro" id="IPR018181">
    <property type="entry name" value="Heat_shock_70_CS"/>
</dbReference>
<name>A0A812CWJ0_ACAPH</name>
<dbReference type="PRINTS" id="PR00301">
    <property type="entry name" value="HEATSHOCK70"/>
</dbReference>
<comment type="caution">
    <text evidence="5">The sequence shown here is derived from an EMBL/GenBank/DDBJ whole genome shotgun (WGS) entry which is preliminary data.</text>
</comment>
<dbReference type="SUPFAM" id="SSF100934">
    <property type="entry name" value="Heat shock protein 70kD (HSP70), C-terminal subdomain"/>
    <property type="match status" value="2"/>
</dbReference>
<keyword evidence="3" id="KW-0067">ATP-binding</keyword>
<dbReference type="AlphaFoldDB" id="A0A812CWJ0"/>
<dbReference type="InterPro" id="IPR029048">
    <property type="entry name" value="HSP70_C_sf"/>
</dbReference>
<feature type="compositionally biased region" description="Polar residues" evidence="4">
    <location>
        <begin position="414"/>
        <end position="427"/>
    </location>
</feature>
<dbReference type="InterPro" id="IPR043129">
    <property type="entry name" value="ATPase_NBD"/>
</dbReference>
<dbReference type="Pfam" id="PF00012">
    <property type="entry name" value="HSP70"/>
    <property type="match status" value="1"/>
</dbReference>
<reference evidence="5" key="1">
    <citation type="submission" date="2021-01" db="EMBL/GenBank/DDBJ databases">
        <authorList>
            <person name="Li R."/>
            <person name="Bekaert M."/>
        </authorList>
    </citation>
    <scope>NUCLEOTIDE SEQUENCE</scope>
    <source>
        <strain evidence="5">Farmed</strain>
    </source>
</reference>
<evidence type="ECO:0000256" key="4">
    <source>
        <dbReference type="SAM" id="MobiDB-lite"/>
    </source>
</evidence>
<dbReference type="PANTHER" id="PTHR45639:SF4">
    <property type="entry name" value="HSC70CB, ISOFORM G"/>
    <property type="match status" value="1"/>
</dbReference>
<dbReference type="EMBL" id="CAHIKZ030002057">
    <property type="protein sequence ID" value="CAE1280307.1"/>
    <property type="molecule type" value="Genomic_DNA"/>
</dbReference>
<evidence type="ECO:0000313" key="6">
    <source>
        <dbReference type="Proteomes" id="UP000597762"/>
    </source>
</evidence>